<accession>A0A4S8M8I0</accession>
<gene>
    <name evidence="1" type="ORF">K435DRAFT_661478</name>
</gene>
<proteinExistence type="predicted"/>
<evidence type="ECO:0000313" key="2">
    <source>
        <dbReference type="Proteomes" id="UP000297245"/>
    </source>
</evidence>
<name>A0A4S8M8I0_DENBC</name>
<protein>
    <submittedName>
        <fullName evidence="1">Uncharacterized protein</fullName>
    </submittedName>
</protein>
<dbReference type="AlphaFoldDB" id="A0A4S8M8I0"/>
<keyword evidence="2" id="KW-1185">Reference proteome</keyword>
<reference evidence="1 2" key="1">
    <citation type="journal article" date="2019" name="Nat. Ecol. Evol.">
        <title>Megaphylogeny resolves global patterns of mushroom evolution.</title>
        <authorList>
            <person name="Varga T."/>
            <person name="Krizsan K."/>
            <person name="Foldi C."/>
            <person name="Dima B."/>
            <person name="Sanchez-Garcia M."/>
            <person name="Sanchez-Ramirez S."/>
            <person name="Szollosi G.J."/>
            <person name="Szarkandi J.G."/>
            <person name="Papp V."/>
            <person name="Albert L."/>
            <person name="Andreopoulos W."/>
            <person name="Angelini C."/>
            <person name="Antonin V."/>
            <person name="Barry K.W."/>
            <person name="Bougher N.L."/>
            <person name="Buchanan P."/>
            <person name="Buyck B."/>
            <person name="Bense V."/>
            <person name="Catcheside P."/>
            <person name="Chovatia M."/>
            <person name="Cooper J."/>
            <person name="Damon W."/>
            <person name="Desjardin D."/>
            <person name="Finy P."/>
            <person name="Geml J."/>
            <person name="Haridas S."/>
            <person name="Hughes K."/>
            <person name="Justo A."/>
            <person name="Karasinski D."/>
            <person name="Kautmanova I."/>
            <person name="Kiss B."/>
            <person name="Kocsube S."/>
            <person name="Kotiranta H."/>
            <person name="LaButti K.M."/>
            <person name="Lechner B.E."/>
            <person name="Liimatainen K."/>
            <person name="Lipzen A."/>
            <person name="Lukacs Z."/>
            <person name="Mihaltcheva S."/>
            <person name="Morgado L.N."/>
            <person name="Niskanen T."/>
            <person name="Noordeloos M.E."/>
            <person name="Ohm R.A."/>
            <person name="Ortiz-Santana B."/>
            <person name="Ovrebo C."/>
            <person name="Racz N."/>
            <person name="Riley R."/>
            <person name="Savchenko A."/>
            <person name="Shiryaev A."/>
            <person name="Soop K."/>
            <person name="Spirin V."/>
            <person name="Szebenyi C."/>
            <person name="Tomsovsky M."/>
            <person name="Tulloss R.E."/>
            <person name="Uehling J."/>
            <person name="Grigoriev I.V."/>
            <person name="Vagvolgyi C."/>
            <person name="Papp T."/>
            <person name="Martin F.M."/>
            <person name="Miettinen O."/>
            <person name="Hibbett D.S."/>
            <person name="Nagy L.G."/>
        </authorList>
    </citation>
    <scope>NUCLEOTIDE SEQUENCE [LARGE SCALE GENOMIC DNA]</scope>
    <source>
        <strain evidence="1 2">CBS 962.96</strain>
    </source>
</reference>
<feature type="non-terminal residue" evidence="1">
    <location>
        <position position="1"/>
    </location>
</feature>
<dbReference type="EMBL" id="ML179141">
    <property type="protein sequence ID" value="THU98168.1"/>
    <property type="molecule type" value="Genomic_DNA"/>
</dbReference>
<dbReference type="Proteomes" id="UP000297245">
    <property type="component" value="Unassembled WGS sequence"/>
</dbReference>
<evidence type="ECO:0000313" key="1">
    <source>
        <dbReference type="EMBL" id="THU98168.1"/>
    </source>
</evidence>
<dbReference type="OrthoDB" id="10595930at2759"/>
<sequence length="52" mass="5892">LATQYCDGVRGPMIVYDRNGPHVNLYDVDSYIFSLQLQAFSFAQDAPHRTLS</sequence>
<organism evidence="1 2">
    <name type="scientific">Dendrothele bispora (strain CBS 962.96)</name>
    <dbReference type="NCBI Taxonomy" id="1314807"/>
    <lineage>
        <taxon>Eukaryota</taxon>
        <taxon>Fungi</taxon>
        <taxon>Dikarya</taxon>
        <taxon>Basidiomycota</taxon>
        <taxon>Agaricomycotina</taxon>
        <taxon>Agaricomycetes</taxon>
        <taxon>Agaricomycetidae</taxon>
        <taxon>Agaricales</taxon>
        <taxon>Agaricales incertae sedis</taxon>
        <taxon>Dendrothele</taxon>
    </lineage>
</organism>